<dbReference type="Proteomes" id="UP000019678">
    <property type="component" value="Unassembled WGS sequence"/>
</dbReference>
<dbReference type="InterPro" id="IPR007863">
    <property type="entry name" value="Peptidase_M16_C"/>
</dbReference>
<proteinExistence type="predicted"/>
<dbReference type="OrthoDB" id="291047at2"/>
<evidence type="ECO:0000313" key="3">
    <source>
        <dbReference type="Proteomes" id="UP000019678"/>
    </source>
</evidence>
<keyword evidence="3" id="KW-1185">Reference proteome</keyword>
<protein>
    <recommendedName>
        <fullName evidence="1">Peptidase M16 C-terminal domain-containing protein</fullName>
    </recommendedName>
</protein>
<sequence length="420" mass="43948">MRSRSFGVLLCLAALVGTGASCKCSGGDKGRAEVLTERSSRLQNGLQVDLVAGPCSDSAALVVLVRLGIDHDPPGRSGMAQLAGRVLATSGAAGRSPRVVEVGDDHTLYSVVAQGDQLLEELDEVAAWMSRATPTEADLGRERARLLEELAKLQGADAAATAMSLAEEALRPTRGNGKRLGIAAEVEAITLAELQAFWQAHMTAGNARLVVAGRFDAEKSRARVEAAFGPLPAGTPPAPREAADATVRGTLVMGDAPTAVAIVVPAPALSDPLYPAFLVLAARLSGEPSQTRTWEARYDPVRRPELLFITGPVGPTEQPEPAAARMRTEVATILAQPPGAEDTAKAKERSRLFLDPQSLDPAVCAKDVRAFATVRARRAQLEGAPSIQALDAISKAQFDEAAALFDAKYSAAVIAGGTIR</sequence>
<dbReference type="SUPFAM" id="SSF63411">
    <property type="entry name" value="LuxS/MPP-like metallohydrolase"/>
    <property type="match status" value="2"/>
</dbReference>
<dbReference type="RefSeq" id="WP_081865115.1">
    <property type="nucleotide sequence ID" value="NZ_ASRX01000032.1"/>
</dbReference>
<comment type="caution">
    <text evidence="2">The sequence shown here is derived from an EMBL/GenBank/DDBJ whole genome shotgun (WGS) entry which is preliminary data.</text>
</comment>
<evidence type="ECO:0000259" key="1">
    <source>
        <dbReference type="Pfam" id="PF05193"/>
    </source>
</evidence>
<dbReference type="AlphaFoldDB" id="A0A017T5U0"/>
<dbReference type="PROSITE" id="PS51257">
    <property type="entry name" value="PROKAR_LIPOPROTEIN"/>
    <property type="match status" value="1"/>
</dbReference>
<name>A0A017T5U0_9BACT</name>
<organism evidence="2 3">
    <name type="scientific">Chondromyces apiculatus DSM 436</name>
    <dbReference type="NCBI Taxonomy" id="1192034"/>
    <lineage>
        <taxon>Bacteria</taxon>
        <taxon>Pseudomonadati</taxon>
        <taxon>Myxococcota</taxon>
        <taxon>Polyangia</taxon>
        <taxon>Polyangiales</taxon>
        <taxon>Polyangiaceae</taxon>
        <taxon>Chondromyces</taxon>
    </lineage>
</organism>
<reference evidence="2 3" key="1">
    <citation type="submission" date="2013-05" db="EMBL/GenBank/DDBJ databases">
        <title>Genome assembly of Chondromyces apiculatus DSM 436.</title>
        <authorList>
            <person name="Sharma G."/>
            <person name="Khatri I."/>
            <person name="Kaur C."/>
            <person name="Mayilraj S."/>
            <person name="Subramanian S."/>
        </authorList>
    </citation>
    <scope>NUCLEOTIDE SEQUENCE [LARGE SCALE GENOMIC DNA]</scope>
    <source>
        <strain evidence="2 3">DSM 436</strain>
    </source>
</reference>
<evidence type="ECO:0000313" key="2">
    <source>
        <dbReference type="EMBL" id="EYF04559.1"/>
    </source>
</evidence>
<dbReference type="InterPro" id="IPR011249">
    <property type="entry name" value="Metalloenz_LuxS/M16"/>
</dbReference>
<dbReference type="EMBL" id="ASRX01000032">
    <property type="protein sequence ID" value="EYF04559.1"/>
    <property type="molecule type" value="Genomic_DNA"/>
</dbReference>
<dbReference type="STRING" id="1192034.CAP_4379"/>
<dbReference type="eggNOG" id="COG0612">
    <property type="taxonomic scope" value="Bacteria"/>
</dbReference>
<dbReference type="GO" id="GO:0046872">
    <property type="term" value="F:metal ion binding"/>
    <property type="evidence" value="ECO:0007669"/>
    <property type="project" value="InterPro"/>
</dbReference>
<feature type="domain" description="Peptidase M16 C-terminal" evidence="1">
    <location>
        <begin position="189"/>
        <end position="297"/>
    </location>
</feature>
<gene>
    <name evidence="2" type="ORF">CAP_4379</name>
</gene>
<dbReference type="Gene3D" id="3.30.830.10">
    <property type="entry name" value="Metalloenzyme, LuxS/M16 peptidase-like"/>
    <property type="match status" value="2"/>
</dbReference>
<accession>A0A017T5U0</accession>
<dbReference type="Pfam" id="PF05193">
    <property type="entry name" value="Peptidase_M16_C"/>
    <property type="match status" value="1"/>
</dbReference>